<name>A0AAN9PAT0_CROPI</name>
<gene>
    <name evidence="2" type="ORF">RIF29_07370</name>
</gene>
<feature type="compositionally biased region" description="Polar residues" evidence="1">
    <location>
        <begin position="35"/>
        <end position="53"/>
    </location>
</feature>
<evidence type="ECO:0000313" key="3">
    <source>
        <dbReference type="Proteomes" id="UP001372338"/>
    </source>
</evidence>
<evidence type="ECO:0000313" key="2">
    <source>
        <dbReference type="EMBL" id="KAK7291873.1"/>
    </source>
</evidence>
<proteinExistence type="predicted"/>
<comment type="caution">
    <text evidence="2">The sequence shown here is derived from an EMBL/GenBank/DDBJ whole genome shotgun (WGS) entry which is preliminary data.</text>
</comment>
<dbReference type="Proteomes" id="UP001372338">
    <property type="component" value="Unassembled WGS sequence"/>
</dbReference>
<reference evidence="2 3" key="1">
    <citation type="submission" date="2024-01" db="EMBL/GenBank/DDBJ databases">
        <title>The genomes of 5 underutilized Papilionoideae crops provide insights into root nodulation and disease resistanc.</title>
        <authorList>
            <person name="Yuan L."/>
        </authorList>
    </citation>
    <scope>NUCLEOTIDE SEQUENCE [LARGE SCALE GENOMIC DNA]</scope>
    <source>
        <strain evidence="2">ZHUSHIDOU_FW_LH</strain>
        <tissue evidence="2">Leaf</tissue>
    </source>
</reference>
<protein>
    <submittedName>
        <fullName evidence="2">Uncharacterized protein</fullName>
    </submittedName>
</protein>
<organism evidence="2 3">
    <name type="scientific">Crotalaria pallida</name>
    <name type="common">Smooth rattlebox</name>
    <name type="synonym">Crotalaria striata</name>
    <dbReference type="NCBI Taxonomy" id="3830"/>
    <lineage>
        <taxon>Eukaryota</taxon>
        <taxon>Viridiplantae</taxon>
        <taxon>Streptophyta</taxon>
        <taxon>Embryophyta</taxon>
        <taxon>Tracheophyta</taxon>
        <taxon>Spermatophyta</taxon>
        <taxon>Magnoliopsida</taxon>
        <taxon>eudicotyledons</taxon>
        <taxon>Gunneridae</taxon>
        <taxon>Pentapetalae</taxon>
        <taxon>rosids</taxon>
        <taxon>fabids</taxon>
        <taxon>Fabales</taxon>
        <taxon>Fabaceae</taxon>
        <taxon>Papilionoideae</taxon>
        <taxon>50 kb inversion clade</taxon>
        <taxon>genistoids sensu lato</taxon>
        <taxon>core genistoids</taxon>
        <taxon>Crotalarieae</taxon>
        <taxon>Crotalaria</taxon>
    </lineage>
</organism>
<dbReference type="EMBL" id="JAYWIO010000001">
    <property type="protein sequence ID" value="KAK7291873.1"/>
    <property type="molecule type" value="Genomic_DNA"/>
</dbReference>
<evidence type="ECO:0000256" key="1">
    <source>
        <dbReference type="SAM" id="MobiDB-lite"/>
    </source>
</evidence>
<feature type="compositionally biased region" description="Basic residues" evidence="1">
    <location>
        <begin position="9"/>
        <end position="19"/>
    </location>
</feature>
<feature type="region of interest" description="Disordered" evidence="1">
    <location>
        <begin position="1"/>
        <end position="54"/>
    </location>
</feature>
<keyword evidence="3" id="KW-1185">Reference proteome</keyword>
<accession>A0AAN9PAT0</accession>
<dbReference type="AlphaFoldDB" id="A0AAN9PAT0"/>
<sequence>MAQQNVSRKSPHGLNRSHRGPNYQSRDVKGKQVKKMTSNTNVHISSDKQNTCGNAPMHIDVVNHTDKTQAVDNMTQIEKEKKKKFEQLCLDIMRKKQDEMWNQFKEGKYNDDFLGAVGVYNYAGAGFPKKICS</sequence>